<organism evidence="1 2">
    <name type="scientific">Rhizophagus irregularis</name>
    <dbReference type="NCBI Taxonomy" id="588596"/>
    <lineage>
        <taxon>Eukaryota</taxon>
        <taxon>Fungi</taxon>
        <taxon>Fungi incertae sedis</taxon>
        <taxon>Mucoromycota</taxon>
        <taxon>Glomeromycotina</taxon>
        <taxon>Glomeromycetes</taxon>
        <taxon>Glomerales</taxon>
        <taxon>Glomeraceae</taxon>
        <taxon>Rhizophagus</taxon>
    </lineage>
</organism>
<dbReference type="VEuPathDB" id="FungiDB:RhiirA1_475032"/>
<dbReference type="AlphaFoldDB" id="A0A2N0QXJ7"/>
<proteinExistence type="predicted"/>
<dbReference type="EMBL" id="LLXH01002428">
    <property type="protein sequence ID" value="PKC55777.1"/>
    <property type="molecule type" value="Genomic_DNA"/>
</dbReference>
<gene>
    <name evidence="1" type="ORF">RhiirA1_475032</name>
</gene>
<dbReference type="Proteomes" id="UP000232688">
    <property type="component" value="Unassembled WGS sequence"/>
</dbReference>
<comment type="caution">
    <text evidence="1">The sequence shown here is derived from an EMBL/GenBank/DDBJ whole genome shotgun (WGS) entry which is preliminary data.</text>
</comment>
<reference evidence="1 2" key="2">
    <citation type="submission" date="2017-10" db="EMBL/GenBank/DDBJ databases">
        <title>Genome analyses suggest a sexual origin of heterokaryosis in a supposedly ancient asexual fungus.</title>
        <authorList>
            <person name="Corradi N."/>
            <person name="Sedzielewska K."/>
            <person name="Noel J."/>
            <person name="Charron P."/>
            <person name="Farinelli L."/>
            <person name="Marton T."/>
            <person name="Kruger M."/>
            <person name="Pelin A."/>
            <person name="Brachmann A."/>
            <person name="Corradi N."/>
        </authorList>
    </citation>
    <scope>NUCLEOTIDE SEQUENCE [LARGE SCALE GENOMIC DNA]</scope>
    <source>
        <strain evidence="1 2">A1</strain>
    </source>
</reference>
<name>A0A2N0QXJ7_9GLOM</name>
<sequence length="109" mass="12887">MMYKLRKSSYNTNTVINSVNQLYNTKFISNISPDTVCYKYGRILVTEHEMSRTGYDLPRTVNNRPEYVRAYLWSILCMRAVNTNQGYGYSHFNIWKNEIGPRNIYIGVR</sequence>
<protein>
    <submittedName>
        <fullName evidence="1">Uncharacterized protein</fullName>
    </submittedName>
</protein>
<dbReference type="VEuPathDB" id="FungiDB:RhiirFUN_008765"/>
<dbReference type="VEuPathDB" id="FungiDB:FUN_008400"/>
<reference evidence="1 2" key="1">
    <citation type="submission" date="2017-10" db="EMBL/GenBank/DDBJ databases">
        <title>Extensive intraspecific genome diversity in a model arbuscular mycorrhizal fungus.</title>
        <authorList>
            <person name="Chen E.C.H."/>
            <person name="Morin E."/>
            <person name="Baudet D."/>
            <person name="Noel J."/>
            <person name="Ndikumana S."/>
            <person name="Charron P."/>
            <person name="St-Onge C."/>
            <person name="Giorgi J."/>
            <person name="Grigoriev I.V."/>
            <person name="Roux C."/>
            <person name="Martin F.M."/>
            <person name="Corradi N."/>
        </authorList>
    </citation>
    <scope>NUCLEOTIDE SEQUENCE [LARGE SCALE GENOMIC DNA]</scope>
    <source>
        <strain evidence="1 2">A1</strain>
    </source>
</reference>
<evidence type="ECO:0000313" key="1">
    <source>
        <dbReference type="EMBL" id="PKC55777.1"/>
    </source>
</evidence>
<evidence type="ECO:0000313" key="2">
    <source>
        <dbReference type="Proteomes" id="UP000232688"/>
    </source>
</evidence>
<accession>A0A2N0QXJ7</accession>